<keyword evidence="3 11" id="KW-0554">One-carbon metabolism</keyword>
<proteinExistence type="inferred from homology"/>
<keyword evidence="7 11" id="KW-0560">Oxidoreductase</keyword>
<comment type="subunit">
    <text evidence="2 11">Homodimer.</text>
</comment>
<evidence type="ECO:0000256" key="2">
    <source>
        <dbReference type="ARBA" id="ARBA00011738"/>
    </source>
</evidence>
<accession>A0A928TW29</accession>
<protein>
    <recommendedName>
        <fullName evidence="11">Bifunctional protein FolD</fullName>
    </recommendedName>
    <domain>
        <recommendedName>
            <fullName evidence="11">Methylenetetrahydrofolate dehydrogenase</fullName>
            <ecNumber evidence="11">1.5.1.5</ecNumber>
        </recommendedName>
    </domain>
    <domain>
        <recommendedName>
            <fullName evidence="11">Methenyltetrahydrofolate cyclohydrolase</fullName>
            <ecNumber evidence="11">3.5.4.9</ecNumber>
        </recommendedName>
    </domain>
</protein>
<dbReference type="AlphaFoldDB" id="A0A928TW29"/>
<evidence type="ECO:0000256" key="1">
    <source>
        <dbReference type="ARBA" id="ARBA00004777"/>
    </source>
</evidence>
<dbReference type="InterPro" id="IPR036291">
    <property type="entry name" value="NAD(P)-bd_dom_sf"/>
</dbReference>
<evidence type="ECO:0000256" key="9">
    <source>
        <dbReference type="ARBA" id="ARBA00023167"/>
    </source>
</evidence>
<dbReference type="PANTHER" id="PTHR48099">
    <property type="entry name" value="C-1-TETRAHYDROFOLATE SYNTHASE, CYTOPLASMIC-RELATED"/>
    <property type="match status" value="1"/>
</dbReference>
<dbReference type="GO" id="GO:0005829">
    <property type="term" value="C:cytosol"/>
    <property type="evidence" value="ECO:0007669"/>
    <property type="project" value="TreeGrafter"/>
</dbReference>
<dbReference type="GO" id="GO:0000105">
    <property type="term" value="P:L-histidine biosynthetic process"/>
    <property type="evidence" value="ECO:0007669"/>
    <property type="project" value="UniProtKB-KW"/>
</dbReference>
<gene>
    <name evidence="11" type="primary">folD</name>
    <name evidence="14" type="ORF">HS096_00475</name>
</gene>
<evidence type="ECO:0000313" key="14">
    <source>
        <dbReference type="EMBL" id="MBE7524863.1"/>
    </source>
</evidence>
<evidence type="ECO:0000256" key="4">
    <source>
        <dbReference type="ARBA" id="ARBA00022755"/>
    </source>
</evidence>
<keyword evidence="9 11" id="KW-0486">Methionine biosynthesis</keyword>
<evidence type="ECO:0000256" key="10">
    <source>
        <dbReference type="ARBA" id="ARBA00023268"/>
    </source>
</evidence>
<dbReference type="GO" id="GO:0004477">
    <property type="term" value="F:methenyltetrahydrofolate cyclohydrolase activity"/>
    <property type="evidence" value="ECO:0007669"/>
    <property type="project" value="UniProtKB-UniRule"/>
</dbReference>
<dbReference type="PANTHER" id="PTHR48099:SF5">
    <property type="entry name" value="C-1-TETRAHYDROFOLATE SYNTHASE, CYTOPLASMIC"/>
    <property type="match status" value="1"/>
</dbReference>
<organism evidence="14 15">
    <name type="scientific">candidate division WWE3 bacterium</name>
    <dbReference type="NCBI Taxonomy" id="2053526"/>
    <lineage>
        <taxon>Bacteria</taxon>
        <taxon>Katanobacteria</taxon>
    </lineage>
</organism>
<evidence type="ECO:0000256" key="7">
    <source>
        <dbReference type="ARBA" id="ARBA00023002"/>
    </source>
</evidence>
<dbReference type="PROSITE" id="PS00767">
    <property type="entry name" value="THF_DHG_CYH_2"/>
    <property type="match status" value="1"/>
</dbReference>
<feature type="binding site" evidence="11">
    <location>
        <position position="225"/>
    </location>
    <ligand>
        <name>NADP(+)</name>
        <dbReference type="ChEBI" id="CHEBI:58349"/>
    </ligand>
</feature>
<dbReference type="Gene3D" id="3.40.50.10860">
    <property type="entry name" value="Leucine Dehydrogenase, chain A, domain 1"/>
    <property type="match status" value="1"/>
</dbReference>
<evidence type="ECO:0000313" key="15">
    <source>
        <dbReference type="Proteomes" id="UP000710385"/>
    </source>
</evidence>
<dbReference type="InterPro" id="IPR020631">
    <property type="entry name" value="THF_DH/CycHdrlase_NAD-bd_dom"/>
</dbReference>
<comment type="pathway">
    <text evidence="1 11">One-carbon metabolism; tetrahydrofolate interconversion.</text>
</comment>
<dbReference type="GO" id="GO:0004488">
    <property type="term" value="F:methylenetetrahydrofolate dehydrogenase (NADP+) activity"/>
    <property type="evidence" value="ECO:0007669"/>
    <property type="project" value="UniProtKB-UniRule"/>
</dbReference>
<dbReference type="Proteomes" id="UP000710385">
    <property type="component" value="Unassembled WGS sequence"/>
</dbReference>
<dbReference type="Gene3D" id="3.40.50.720">
    <property type="entry name" value="NAD(P)-binding Rossmann-like Domain"/>
    <property type="match status" value="1"/>
</dbReference>
<feature type="domain" description="Tetrahydrofolate dehydrogenase/cyclohydrolase NAD(P)-binding" evidence="13">
    <location>
        <begin position="137"/>
        <end position="272"/>
    </location>
</feature>
<dbReference type="InterPro" id="IPR000672">
    <property type="entry name" value="THF_DH/CycHdrlase"/>
</dbReference>
<evidence type="ECO:0000259" key="13">
    <source>
        <dbReference type="Pfam" id="PF02882"/>
    </source>
</evidence>
<comment type="catalytic activity">
    <reaction evidence="11">
        <text>(6R)-5,10-methylene-5,6,7,8-tetrahydrofolate + NADP(+) = (6R)-5,10-methenyltetrahydrofolate + NADPH</text>
        <dbReference type="Rhea" id="RHEA:22812"/>
        <dbReference type="ChEBI" id="CHEBI:15636"/>
        <dbReference type="ChEBI" id="CHEBI:57455"/>
        <dbReference type="ChEBI" id="CHEBI:57783"/>
        <dbReference type="ChEBI" id="CHEBI:58349"/>
        <dbReference type="EC" id="1.5.1.5"/>
    </reaction>
</comment>
<comment type="caution">
    <text evidence="11">Lacks conserved residue(s) required for the propagation of feature annotation.</text>
</comment>
<dbReference type="InterPro" id="IPR020867">
    <property type="entry name" value="THF_DH/CycHdrlase_CS"/>
</dbReference>
<keyword evidence="10 11" id="KW-0511">Multifunctional enzyme</keyword>
<dbReference type="SUPFAM" id="SSF51735">
    <property type="entry name" value="NAD(P)-binding Rossmann-fold domains"/>
    <property type="match status" value="1"/>
</dbReference>
<dbReference type="Pfam" id="PF00763">
    <property type="entry name" value="THF_DHG_CYH"/>
    <property type="match status" value="1"/>
</dbReference>
<keyword evidence="4 11" id="KW-0658">Purine biosynthesis</keyword>
<dbReference type="EC" id="1.5.1.5" evidence="11"/>
<evidence type="ECO:0000256" key="3">
    <source>
        <dbReference type="ARBA" id="ARBA00022563"/>
    </source>
</evidence>
<evidence type="ECO:0000259" key="12">
    <source>
        <dbReference type="Pfam" id="PF00763"/>
    </source>
</evidence>
<keyword evidence="11" id="KW-0028">Amino-acid biosynthesis</keyword>
<evidence type="ECO:0000256" key="5">
    <source>
        <dbReference type="ARBA" id="ARBA00022801"/>
    </source>
</evidence>
<dbReference type="SUPFAM" id="SSF53223">
    <property type="entry name" value="Aminoacid dehydrogenase-like, N-terminal domain"/>
    <property type="match status" value="1"/>
</dbReference>
<dbReference type="InterPro" id="IPR046346">
    <property type="entry name" value="Aminoacid_DH-like_N_sf"/>
</dbReference>
<keyword evidence="6 11" id="KW-0521">NADP</keyword>
<reference evidence="14" key="1">
    <citation type="submission" date="2020-05" db="EMBL/GenBank/DDBJ databases">
        <title>High-Quality Genomes of Partial-Nitritation/Anammox System by Hierarchical Clustering Based Hybrid Assembly.</title>
        <authorList>
            <person name="Liu L."/>
            <person name="Wang Y."/>
            <person name="Che Y."/>
            <person name="Chen Y."/>
            <person name="Xia Y."/>
            <person name="Luo R."/>
            <person name="Cheng S.H."/>
            <person name="Zheng C."/>
            <person name="Zhang T."/>
        </authorList>
    </citation>
    <scope>NUCLEOTIDE SEQUENCE</scope>
    <source>
        <strain evidence="14">H1_PAT1</strain>
    </source>
</reference>
<dbReference type="Pfam" id="PF02882">
    <property type="entry name" value="THF_DHG_CYH_C"/>
    <property type="match status" value="1"/>
</dbReference>
<keyword evidence="8 11" id="KW-0368">Histidine biosynthesis</keyword>
<dbReference type="EMBL" id="JABTTY010000001">
    <property type="protein sequence ID" value="MBE7524863.1"/>
    <property type="molecule type" value="Genomic_DNA"/>
</dbReference>
<comment type="function">
    <text evidence="11">Catalyzes the oxidation of 5,10-methylenetetrahydrofolate to 5,10-methenyltetrahydrofolate and then the hydrolysis of 5,10-methenyltetrahydrofolate to 10-formyltetrahydrofolate.</text>
</comment>
<keyword evidence="5 11" id="KW-0378">Hydrolase</keyword>
<dbReference type="PRINTS" id="PR00085">
    <property type="entry name" value="THFDHDRGNASE"/>
</dbReference>
<feature type="domain" description="Tetrahydrofolate dehydrogenase/cyclohydrolase catalytic" evidence="12">
    <location>
        <begin position="4"/>
        <end position="115"/>
    </location>
</feature>
<evidence type="ECO:0000256" key="11">
    <source>
        <dbReference type="HAMAP-Rule" id="MF_01576"/>
    </source>
</evidence>
<dbReference type="FunFam" id="3.40.50.10860:FF:000005">
    <property type="entry name" value="C-1-tetrahydrofolate synthase, cytoplasmic, putative"/>
    <property type="match status" value="1"/>
</dbReference>
<dbReference type="GO" id="GO:0006164">
    <property type="term" value="P:purine nucleotide biosynthetic process"/>
    <property type="evidence" value="ECO:0007669"/>
    <property type="project" value="UniProtKB-KW"/>
</dbReference>
<sequence length="278" mass="29611">MMIIDGRSLAKTIRDEVAKDVASLPSPPGLGVLLVGDDPASDIYVRLKEKAAADAGIRTDIRRLPGTVADTELEHIIRAWNADRQIHAILVQLPLPPGHNADRIVSAIDPKKDADGFHPANIRALEAGEGTIVPPVHEAILRLIASTGMDPRHKSATIIANSDTFAKPLDHILQKAGFITARLHPDELDMDVTKTSDVLVVAVGRKGFLGADLVKDGAIIIDVGTNRCEDGNVYGDADRANLEKLEGWITPVPGGVGPMTVALLLKNVVRMAGAEGRT</sequence>
<dbReference type="InterPro" id="IPR020630">
    <property type="entry name" value="THF_DH/CycHdrlase_cat_dom"/>
</dbReference>
<comment type="caution">
    <text evidence="14">The sequence shown here is derived from an EMBL/GenBank/DDBJ whole genome shotgun (WGS) entry which is preliminary data.</text>
</comment>
<dbReference type="GO" id="GO:0035999">
    <property type="term" value="P:tetrahydrofolate interconversion"/>
    <property type="evidence" value="ECO:0007669"/>
    <property type="project" value="UniProtKB-UniRule"/>
</dbReference>
<dbReference type="GO" id="GO:0009086">
    <property type="term" value="P:methionine biosynthetic process"/>
    <property type="evidence" value="ECO:0007669"/>
    <property type="project" value="UniProtKB-KW"/>
</dbReference>
<name>A0A928TW29_UNCKA</name>
<evidence type="ECO:0000256" key="6">
    <source>
        <dbReference type="ARBA" id="ARBA00022857"/>
    </source>
</evidence>
<dbReference type="HAMAP" id="MF_01576">
    <property type="entry name" value="THF_DHG_CYH"/>
    <property type="match status" value="1"/>
</dbReference>
<comment type="catalytic activity">
    <reaction evidence="11">
        <text>(6R)-5,10-methenyltetrahydrofolate + H2O = (6R)-10-formyltetrahydrofolate + H(+)</text>
        <dbReference type="Rhea" id="RHEA:23700"/>
        <dbReference type="ChEBI" id="CHEBI:15377"/>
        <dbReference type="ChEBI" id="CHEBI:15378"/>
        <dbReference type="ChEBI" id="CHEBI:57455"/>
        <dbReference type="ChEBI" id="CHEBI:195366"/>
        <dbReference type="EC" id="3.5.4.9"/>
    </reaction>
</comment>
<evidence type="ECO:0000256" key="8">
    <source>
        <dbReference type="ARBA" id="ARBA00023102"/>
    </source>
</evidence>
<dbReference type="EC" id="3.5.4.9" evidence="11"/>
<comment type="similarity">
    <text evidence="11">Belongs to the tetrahydrofolate dehydrogenase/cyclohydrolase family.</text>
</comment>